<dbReference type="PANTHER" id="PTHR43685:SF2">
    <property type="entry name" value="GLYCOSYLTRANSFERASE 2-LIKE DOMAIN-CONTAINING PROTEIN"/>
    <property type="match status" value="1"/>
</dbReference>
<feature type="domain" description="Glycosyltransferase 2-like" evidence="1">
    <location>
        <begin position="534"/>
        <end position="656"/>
    </location>
</feature>
<dbReference type="InterPro" id="IPR029044">
    <property type="entry name" value="Nucleotide-diphossugar_trans"/>
</dbReference>
<dbReference type="AlphaFoldDB" id="A0A928VQG2"/>
<dbReference type="InterPro" id="IPR001173">
    <property type="entry name" value="Glyco_trans_2-like"/>
</dbReference>
<evidence type="ECO:0000313" key="2">
    <source>
        <dbReference type="EMBL" id="MBE9030715.1"/>
    </source>
</evidence>
<sequence length="870" mass="97975">MNGLIKLIEIELSQPLPEVTALEGYGQLKALVKFRQRPLGWVELPISGGGCQRATIAQRVLPYYTRLFEQELVQDYLLQSGEKTWALADLLATAPEPIAPNHPLTVAYCLCDRHDVDYTQQLQAIAKLDYPNLEVFVVEALPSDAQVQQLVEQQFPEFRYFSTPEWGLNAARNLAIDQAQGEFIAFLDHQASPAPEWASMIVKTLSQQPHVAAVTGLVIPQAINDRQQSYIASHHALERGFEPRYYHWHDMPHWSDLGTSQIGSGANLACRRTLFEQIGQFDPALDIPGKTAGGGDFELFIRALMQDQTLLYEPSIIAYWHLPTTEAGILKQCQQRLQGFYSATQSSRHRYPHLGRQFLYLNIWRGVLVLMRLVRTYGIPRSWSWTELKATLTSSGNYAAGLTQVAALAPNPQASQLRPITKHMAVRTIDLAAPIPDITDITDYRSLRVFIQQNGHMRGKVDLHHQGEPVNRQRLARAIAEQKLWQLLAQPFAGNEARAQAEVERELQQFWLPPISQPTTTATPTTIPIPHHISIIIPTCDRPDDLISCLTHLRQQQSDRHIEIIVADNRPQSGISANIVAQFPGVRYIAEPRAGSSYARNTAITASTGEIIVMVDDDVVVPPDWLEKLLAPLARPDVAVVMGNLLPFELETPAQWVFEDLKGGLTQGWKPIEANRAWLDSYEHSPPTWNLGVSANAAFRASLFAADAVGLMEEVLGAGTPCRGGEENHLVYKVLRAGHTLIYDPQAYAWHRHRKTMQALCKQWHGYMRSATCYHLILWRQEQDMRAKRQLFSVLPQGIWGYVCDRIKGKHHVPWMIVGNEISGYFAGFWGYYQSVQRVKRLGRSAPYIPVQQRSTQIEPTPTVAALPPR</sequence>
<protein>
    <submittedName>
        <fullName evidence="2">Glycosyltransferase</fullName>
    </submittedName>
</protein>
<keyword evidence="3" id="KW-1185">Reference proteome</keyword>
<dbReference type="InterPro" id="IPR050834">
    <property type="entry name" value="Glycosyltransf_2"/>
</dbReference>
<evidence type="ECO:0000313" key="3">
    <source>
        <dbReference type="Proteomes" id="UP000625316"/>
    </source>
</evidence>
<gene>
    <name evidence="2" type="ORF">IQ266_13340</name>
</gene>
<dbReference type="SUPFAM" id="SSF53448">
    <property type="entry name" value="Nucleotide-diphospho-sugar transferases"/>
    <property type="match status" value="2"/>
</dbReference>
<proteinExistence type="predicted"/>
<organism evidence="2 3">
    <name type="scientific">Romeriopsis navalis LEGE 11480</name>
    <dbReference type="NCBI Taxonomy" id="2777977"/>
    <lineage>
        <taxon>Bacteria</taxon>
        <taxon>Bacillati</taxon>
        <taxon>Cyanobacteriota</taxon>
        <taxon>Cyanophyceae</taxon>
        <taxon>Leptolyngbyales</taxon>
        <taxon>Leptolyngbyaceae</taxon>
        <taxon>Romeriopsis</taxon>
        <taxon>Romeriopsis navalis</taxon>
    </lineage>
</organism>
<dbReference type="Pfam" id="PF00535">
    <property type="entry name" value="Glycos_transf_2"/>
    <property type="match status" value="2"/>
</dbReference>
<dbReference type="Gene3D" id="3.90.550.10">
    <property type="entry name" value="Spore Coat Polysaccharide Biosynthesis Protein SpsA, Chain A"/>
    <property type="match status" value="2"/>
</dbReference>
<evidence type="ECO:0000259" key="1">
    <source>
        <dbReference type="Pfam" id="PF00535"/>
    </source>
</evidence>
<name>A0A928VQG2_9CYAN</name>
<reference evidence="2" key="1">
    <citation type="submission" date="2020-10" db="EMBL/GenBank/DDBJ databases">
        <authorList>
            <person name="Castelo-Branco R."/>
            <person name="Eusebio N."/>
            <person name="Adriana R."/>
            <person name="Vieira A."/>
            <person name="Brugerolle De Fraissinette N."/>
            <person name="Rezende De Castro R."/>
            <person name="Schneider M.P."/>
            <person name="Vasconcelos V."/>
            <person name="Leao P.N."/>
        </authorList>
    </citation>
    <scope>NUCLEOTIDE SEQUENCE</scope>
    <source>
        <strain evidence="2">LEGE 11480</strain>
    </source>
</reference>
<dbReference type="RefSeq" id="WP_264325545.1">
    <property type="nucleotide sequence ID" value="NZ_JADEXQ010000042.1"/>
</dbReference>
<dbReference type="PANTHER" id="PTHR43685">
    <property type="entry name" value="GLYCOSYLTRANSFERASE"/>
    <property type="match status" value="1"/>
</dbReference>
<dbReference type="EMBL" id="JADEXQ010000042">
    <property type="protein sequence ID" value="MBE9030715.1"/>
    <property type="molecule type" value="Genomic_DNA"/>
</dbReference>
<feature type="domain" description="Glycosyltransferase 2-like" evidence="1">
    <location>
        <begin position="123"/>
        <end position="278"/>
    </location>
</feature>
<dbReference type="Proteomes" id="UP000625316">
    <property type="component" value="Unassembled WGS sequence"/>
</dbReference>
<comment type="caution">
    <text evidence="2">The sequence shown here is derived from an EMBL/GenBank/DDBJ whole genome shotgun (WGS) entry which is preliminary data.</text>
</comment>
<accession>A0A928VQG2</accession>